<evidence type="ECO:0000313" key="5">
    <source>
        <dbReference type="Proteomes" id="UP000078116"/>
    </source>
</evidence>
<evidence type="ECO:0000313" key="3">
    <source>
        <dbReference type="EMBL" id="OAJ61389.1"/>
    </source>
</evidence>
<dbReference type="RefSeq" id="WP_064270214.1">
    <property type="nucleotide sequence ID" value="NZ_LXJZ01000194.1"/>
</dbReference>
<gene>
    <name evidence="2" type="ORF">A6V36_35140</name>
    <name evidence="3" type="ORF">A6V37_25625</name>
</gene>
<dbReference type="CDD" id="cd03138">
    <property type="entry name" value="GATase1_AraC_2"/>
    <property type="match status" value="1"/>
</dbReference>
<dbReference type="AlphaFoldDB" id="A0A1A9N8L6"/>
<reference evidence="4 5" key="1">
    <citation type="submission" date="2016-04" db="EMBL/GenBank/DDBJ databases">
        <title>Reclassification of Paraburkholderia panaciterrae (Farh et al. 2015) Dobritsa &amp; Samadpour 2016 as a later homotypic synonym of Paraburkholderia ginsengiterrae (Farh et al. 2015) Dobritsa &amp; Samadpour 2016.</title>
        <authorList>
            <person name="Dobritsa A.P."/>
            <person name="Kutumbaka K."/>
            <person name="Samadpour M."/>
        </authorList>
    </citation>
    <scope>NUCLEOTIDE SEQUENCE [LARGE SCALE GENOMIC DNA]</scope>
    <source>
        <strain evidence="3 5">DCY85</strain>
        <strain evidence="2 4">DCY85-1</strain>
    </source>
</reference>
<evidence type="ECO:0000313" key="2">
    <source>
        <dbReference type="EMBL" id="OAJ55352.1"/>
    </source>
</evidence>
<proteinExistence type="predicted"/>
<dbReference type="Gene3D" id="3.40.50.880">
    <property type="match status" value="1"/>
</dbReference>
<dbReference type="SMART" id="SM00342">
    <property type="entry name" value="HTH_ARAC"/>
    <property type="match status" value="1"/>
</dbReference>
<dbReference type="Proteomes" id="UP000077961">
    <property type="component" value="Unassembled WGS sequence"/>
</dbReference>
<protein>
    <submittedName>
        <fullName evidence="3">AraC family transcriptional regulator</fullName>
    </submittedName>
</protein>
<organism evidence="3 5">
    <name type="scientific">Paraburkholderia ginsengiterrae</name>
    <dbReference type="NCBI Taxonomy" id="1462993"/>
    <lineage>
        <taxon>Bacteria</taxon>
        <taxon>Pseudomonadati</taxon>
        <taxon>Pseudomonadota</taxon>
        <taxon>Betaproteobacteria</taxon>
        <taxon>Burkholderiales</taxon>
        <taxon>Burkholderiaceae</taxon>
        <taxon>Paraburkholderia</taxon>
    </lineage>
</organism>
<name>A0A1A9N8L6_9BURK</name>
<dbReference type="EMBL" id="LXKA01000220">
    <property type="protein sequence ID" value="OAJ61389.1"/>
    <property type="molecule type" value="Genomic_DNA"/>
</dbReference>
<dbReference type="PANTHER" id="PTHR43130:SF11">
    <property type="entry name" value="TRANSCRIPTIONAL REGULATORY PROTEIN"/>
    <property type="match status" value="1"/>
</dbReference>
<keyword evidence="4" id="KW-1185">Reference proteome</keyword>
<comment type="caution">
    <text evidence="3">The sequence shown here is derived from an EMBL/GenBank/DDBJ whole genome shotgun (WGS) entry which is preliminary data.</text>
</comment>
<dbReference type="SUPFAM" id="SSF52317">
    <property type="entry name" value="Class I glutamine amidotransferase-like"/>
    <property type="match status" value="1"/>
</dbReference>
<dbReference type="STRING" id="1462993.A6V36_35140"/>
<dbReference type="PANTHER" id="PTHR43130">
    <property type="entry name" value="ARAC-FAMILY TRANSCRIPTIONAL REGULATOR"/>
    <property type="match status" value="1"/>
</dbReference>
<dbReference type="EMBL" id="LXJZ01000194">
    <property type="protein sequence ID" value="OAJ55352.1"/>
    <property type="molecule type" value="Genomic_DNA"/>
</dbReference>
<dbReference type="InterPro" id="IPR052158">
    <property type="entry name" value="INH-QAR"/>
</dbReference>
<feature type="domain" description="HTH araC/xylS-type" evidence="1">
    <location>
        <begin position="222"/>
        <end position="320"/>
    </location>
</feature>
<dbReference type="Pfam" id="PF12833">
    <property type="entry name" value="HTH_18"/>
    <property type="match status" value="1"/>
</dbReference>
<dbReference type="GO" id="GO:0003700">
    <property type="term" value="F:DNA-binding transcription factor activity"/>
    <property type="evidence" value="ECO:0007669"/>
    <property type="project" value="InterPro"/>
</dbReference>
<dbReference type="InterPro" id="IPR029062">
    <property type="entry name" value="Class_I_gatase-like"/>
</dbReference>
<accession>A0A1A9N8L6</accession>
<dbReference type="GO" id="GO:0043565">
    <property type="term" value="F:sequence-specific DNA binding"/>
    <property type="evidence" value="ECO:0007669"/>
    <property type="project" value="InterPro"/>
</dbReference>
<sequence>MRIFVFPLDGVFDTGMAVVLDAMRIANGLAAVARPGEPRPFDVELVGLRTRIRTALGMSVPTKKAHSMPLPDWIVVPAISAGTPDTLVQCLERPAVRDAGTQLRRWQGQGARIAAACIGTFVLAESGLLDGQEATTTWWLSPLFRSRYPEVRLDQDRMLVPSGPFVTAGAAMGHLDLALWLIRQASPELATLVARYMLVDGRVSQAPYIIPDHLAHSDPLIERFERWTRANLARGFSLQGAAHDLATSPRTLQRRAEAVLGKSPLSYFQDRRVERARHLIETSSMDLDAIAAEVGYADGATLRTLLRRRLGRGVRELRSN</sequence>
<dbReference type="Gene3D" id="1.10.10.60">
    <property type="entry name" value="Homeodomain-like"/>
    <property type="match status" value="1"/>
</dbReference>
<evidence type="ECO:0000259" key="1">
    <source>
        <dbReference type="PROSITE" id="PS01124"/>
    </source>
</evidence>
<dbReference type="OrthoDB" id="9803764at2"/>
<dbReference type="PROSITE" id="PS01124">
    <property type="entry name" value="HTH_ARAC_FAMILY_2"/>
    <property type="match status" value="1"/>
</dbReference>
<dbReference type="InterPro" id="IPR018060">
    <property type="entry name" value="HTH_AraC"/>
</dbReference>
<evidence type="ECO:0000313" key="4">
    <source>
        <dbReference type="Proteomes" id="UP000077961"/>
    </source>
</evidence>
<dbReference type="Proteomes" id="UP000078116">
    <property type="component" value="Unassembled WGS sequence"/>
</dbReference>